<keyword evidence="1" id="KW-0472">Membrane</keyword>
<organism evidence="2 3">
    <name type="scientific">Allofrancisella frigidaquae</name>
    <dbReference type="NCBI Taxonomy" id="1085644"/>
    <lineage>
        <taxon>Bacteria</taxon>
        <taxon>Pseudomonadati</taxon>
        <taxon>Pseudomonadota</taxon>
        <taxon>Gammaproteobacteria</taxon>
        <taxon>Thiotrichales</taxon>
        <taxon>Francisellaceae</taxon>
        <taxon>Allofrancisella</taxon>
    </lineage>
</organism>
<name>A0A6M3HSF4_9GAMM</name>
<gene>
    <name evidence="2" type="ORF">E3E15_01475</name>
</gene>
<dbReference type="AlphaFoldDB" id="A0A6M3HSF4"/>
<sequence>MNEILAQQIVTLIRQSVPYSSNLPIFQQSKKLRGLLKLSLAAPTSNDEEISCERIALSSLIGKIGDCTEQSKICYVTLKFLNTKIESLRGYTVCIVRLNINTHHFVILYKTSDRERINSYINQKLTPTFENFLTYVRTSNLDVWLLDTYLNLGTKIKFNTYAEIYKVRKALHQQDDMIVEEFRQKMYMGLTYDCIEELGSDVVADTKYKNFYNKLFGKLCNKIYCASSSEKKGPFNYSEFNYSEYYNTTFYENENRMATQAMYEEINCKSTFLDLSNMIPASLIIDFLKKLKSKTSTWSNLTSNFSKKDYFNSLLESLNEISSDYLPFAIAHSILAYVIAICLVKRSRNTERFNFQVGEETKTGNGALELLQKPKFAALRKLIVKNKNYMSYNDLRNFVIFNIEGADIKEDRTLNVNEFLSDYNQNTPSYKAPNWFKQE</sequence>
<protein>
    <submittedName>
        <fullName evidence="2">Uncharacterized protein</fullName>
    </submittedName>
</protein>
<keyword evidence="3" id="KW-1185">Reference proteome</keyword>
<evidence type="ECO:0000313" key="3">
    <source>
        <dbReference type="Proteomes" id="UP000503320"/>
    </source>
</evidence>
<feature type="transmembrane region" description="Helical" evidence="1">
    <location>
        <begin position="325"/>
        <end position="344"/>
    </location>
</feature>
<proteinExistence type="predicted"/>
<dbReference type="EMBL" id="CP038017">
    <property type="protein sequence ID" value="QIV94093.1"/>
    <property type="molecule type" value="Genomic_DNA"/>
</dbReference>
<evidence type="ECO:0000256" key="1">
    <source>
        <dbReference type="SAM" id="Phobius"/>
    </source>
</evidence>
<accession>A0A6M3HSF4</accession>
<dbReference type="Proteomes" id="UP000503320">
    <property type="component" value="Chromosome"/>
</dbReference>
<keyword evidence="1" id="KW-0812">Transmembrane</keyword>
<dbReference type="KEGG" id="afri:E3E15_01475"/>
<dbReference type="RefSeq" id="WP_172106324.1">
    <property type="nucleotide sequence ID" value="NZ_CP038017.1"/>
</dbReference>
<reference evidence="2 3" key="1">
    <citation type="submission" date="2019-03" db="EMBL/GenBank/DDBJ databases">
        <title>Complete Genome Sequence of Allofrancisella frigidaquae Strain SYSU 10HL1970 Isolated from Water-Cooling Systems in China.</title>
        <authorList>
            <person name="Ohrman C."/>
            <person name="Uneklint I."/>
            <person name="Sjodin A."/>
        </authorList>
    </citation>
    <scope>NUCLEOTIDE SEQUENCE [LARGE SCALE GENOMIC DNA]</scope>
    <source>
        <strain evidence="2 3">SYSU 10HL1970</strain>
    </source>
</reference>
<keyword evidence="1" id="KW-1133">Transmembrane helix</keyword>
<evidence type="ECO:0000313" key="2">
    <source>
        <dbReference type="EMBL" id="QIV94093.1"/>
    </source>
</evidence>